<evidence type="ECO:0000256" key="4">
    <source>
        <dbReference type="ARBA" id="ARBA00012404"/>
    </source>
</evidence>
<dbReference type="GO" id="GO:0005737">
    <property type="term" value="C:cytoplasm"/>
    <property type="evidence" value="ECO:0007669"/>
    <property type="project" value="UniProtKB-SubCell"/>
</dbReference>
<comment type="caution">
    <text evidence="14">The sequence shown here is derived from an EMBL/GenBank/DDBJ whole genome shotgun (WGS) entry which is preliminary data.</text>
</comment>
<dbReference type="PANTHER" id="PTHR21145">
    <property type="entry name" value="CHORISMATE MUTASE"/>
    <property type="match status" value="1"/>
</dbReference>
<reference evidence="14 15" key="1">
    <citation type="journal article" date="2018" name="IMA Fungus">
        <title>IMA Genome-F 9: Draft genome sequence of Annulohypoxylon stygium, Aspergillus mulundensis, Berkeleyomyces basicola (syn. Thielaviopsis basicola), Ceratocystis smalleyi, two Cercospora beticola strains, Coleophoma cylindrospora, Fusarium fracticaudum, Phialophora cf. hyalina, and Morchella septimelata.</title>
        <authorList>
            <person name="Wingfield B.D."/>
            <person name="Bills G.F."/>
            <person name="Dong Y."/>
            <person name="Huang W."/>
            <person name="Nel W.J."/>
            <person name="Swalarsk-Parry B.S."/>
            <person name="Vaghefi N."/>
            <person name="Wilken P.M."/>
            <person name="An Z."/>
            <person name="de Beer Z.W."/>
            <person name="De Vos L."/>
            <person name="Chen L."/>
            <person name="Duong T.A."/>
            <person name="Gao Y."/>
            <person name="Hammerbacher A."/>
            <person name="Kikkert J.R."/>
            <person name="Li Y."/>
            <person name="Li H."/>
            <person name="Li K."/>
            <person name="Li Q."/>
            <person name="Liu X."/>
            <person name="Ma X."/>
            <person name="Naidoo K."/>
            <person name="Pethybridge S.J."/>
            <person name="Sun J."/>
            <person name="Steenkamp E.T."/>
            <person name="van der Nest M.A."/>
            <person name="van Wyk S."/>
            <person name="Wingfield M.J."/>
            <person name="Xiong C."/>
            <person name="Yue Q."/>
            <person name="Zhang X."/>
        </authorList>
    </citation>
    <scope>NUCLEOTIDE SEQUENCE [LARGE SCALE GENOMIC DNA]</scope>
    <source>
        <strain evidence="14 15">BP5796</strain>
    </source>
</reference>
<comment type="pathway">
    <text evidence="2">Metabolic intermediate biosynthesis; prephenate biosynthesis; prephenate from chorismate: step 1/1.</text>
</comment>
<keyword evidence="9" id="KW-0057">Aromatic amino acid biosynthesis</keyword>
<name>A0A3D8S376_9HELO</name>
<dbReference type="EMBL" id="PDLN01000007">
    <property type="protein sequence ID" value="RDW80739.1"/>
    <property type="molecule type" value="Genomic_DNA"/>
</dbReference>
<dbReference type="PANTHER" id="PTHR21145:SF12">
    <property type="entry name" value="CHORISMATE MUTASE"/>
    <property type="match status" value="1"/>
</dbReference>
<dbReference type="SUPFAM" id="SSF48600">
    <property type="entry name" value="Chorismate mutase II"/>
    <property type="match status" value="1"/>
</dbReference>
<evidence type="ECO:0000313" key="15">
    <source>
        <dbReference type="Proteomes" id="UP000256328"/>
    </source>
</evidence>
<dbReference type="AlphaFoldDB" id="A0A3D8S376"/>
<dbReference type="InterPro" id="IPR036263">
    <property type="entry name" value="Chorismate_II_sf"/>
</dbReference>
<dbReference type="FunFam" id="1.10.590.10:FF:000002">
    <property type="entry name" value="Chorismate mutase"/>
    <property type="match status" value="1"/>
</dbReference>
<keyword evidence="6" id="KW-0963">Cytoplasm</keyword>
<dbReference type="UniPathway" id="UPA00120">
    <property type="reaction ID" value="UER00203"/>
</dbReference>
<comment type="catalytic activity">
    <reaction evidence="12">
        <text>chorismate = prephenate</text>
        <dbReference type="Rhea" id="RHEA:13897"/>
        <dbReference type="ChEBI" id="CHEBI:29748"/>
        <dbReference type="ChEBI" id="CHEBI:29934"/>
        <dbReference type="EC" id="5.4.99.5"/>
    </reaction>
    <physiologicalReaction direction="left-to-right" evidence="12">
        <dbReference type="Rhea" id="RHEA:13898"/>
    </physiologicalReaction>
</comment>
<dbReference type="InterPro" id="IPR037039">
    <property type="entry name" value="CM_AroQ_sf_eucaryotic"/>
</dbReference>
<feature type="domain" description="Chorismate mutase" evidence="13">
    <location>
        <begin position="266"/>
        <end position="372"/>
    </location>
</feature>
<dbReference type="PROSITE" id="PS51169">
    <property type="entry name" value="CHORISMATE_MUT_3"/>
    <property type="match status" value="1"/>
</dbReference>
<evidence type="ECO:0000256" key="3">
    <source>
        <dbReference type="ARBA" id="ARBA00011738"/>
    </source>
</evidence>
<protein>
    <recommendedName>
        <fullName evidence="5">Chorismate mutase</fullName>
        <ecNumber evidence="4">5.4.99.5</ecNumber>
    </recommendedName>
</protein>
<evidence type="ECO:0000256" key="9">
    <source>
        <dbReference type="ARBA" id="ARBA00023141"/>
    </source>
</evidence>
<evidence type="ECO:0000256" key="8">
    <source>
        <dbReference type="ARBA" id="ARBA00022605"/>
    </source>
</evidence>
<proteinExistence type="predicted"/>
<keyword evidence="8" id="KW-0028">Amino-acid biosynthesis</keyword>
<dbReference type="OrthoDB" id="191918at2759"/>
<dbReference type="InterPro" id="IPR008238">
    <property type="entry name" value="Chorismate_mutase_AroQ_euk"/>
</dbReference>
<sequence length="383" mass="43186">MHETRGRVRCDDDAQVSPATYTAGKTVSSHTSAVQGLIFGAFKGPHVRTYSTTPRSVPSPQVTLLSPLVATPTFSRNEKEHCRPASVESEERCAIDIAKENLFNDKYRATAQDCTRTIAQMDSAIDLSDASKALDLANIRFQLIRLEDTITFHLIERVQFPLNGTIYKPGAIEIPGWDRSFLDWTLFQQEKLQSKIRRFESPDEYPYFPDALEKPILKPLDYPKILHKNDVNINDQIKKSYIDTFLPGACPNFGRDDRGEREENYGSTAVCDIACLQALSRRIHFGKFVAESKFSTETELFTKLIQDGDREGIANAITKPAVEKQVLARLRLKAETYGKDPSTGVDGPAKINVDAVVRMYEDFVIPLTKEVEVDYLMQRLQAE</sequence>
<evidence type="ECO:0000256" key="11">
    <source>
        <dbReference type="ARBA" id="ARBA00023235"/>
    </source>
</evidence>
<dbReference type="Proteomes" id="UP000256328">
    <property type="component" value="Unassembled WGS sequence"/>
</dbReference>
<dbReference type="Gene3D" id="1.10.590.10">
    <property type="entry name" value="Chorismate mutase, AroQ class superfamily, eukaryotic"/>
    <property type="match status" value="1"/>
</dbReference>
<evidence type="ECO:0000256" key="6">
    <source>
        <dbReference type="ARBA" id="ARBA00022490"/>
    </source>
</evidence>
<comment type="subcellular location">
    <subcellularLocation>
        <location evidence="1">Cytoplasm</location>
    </subcellularLocation>
</comment>
<keyword evidence="11" id="KW-0413">Isomerase</keyword>
<evidence type="ECO:0000256" key="2">
    <source>
        <dbReference type="ARBA" id="ARBA00004817"/>
    </source>
</evidence>
<dbReference type="GO" id="GO:0009094">
    <property type="term" value="P:L-phenylalanine biosynthetic process"/>
    <property type="evidence" value="ECO:0007669"/>
    <property type="project" value="UniProtKB-KW"/>
</dbReference>
<dbReference type="GO" id="GO:0006571">
    <property type="term" value="P:tyrosine biosynthetic process"/>
    <property type="evidence" value="ECO:0007669"/>
    <property type="project" value="UniProtKB-KW"/>
</dbReference>
<dbReference type="GO" id="GO:0046417">
    <property type="term" value="P:chorismate metabolic process"/>
    <property type="evidence" value="ECO:0007669"/>
    <property type="project" value="InterPro"/>
</dbReference>
<evidence type="ECO:0000256" key="7">
    <source>
        <dbReference type="ARBA" id="ARBA00022498"/>
    </source>
</evidence>
<evidence type="ECO:0000313" key="14">
    <source>
        <dbReference type="EMBL" id="RDW80739.1"/>
    </source>
</evidence>
<dbReference type="InterPro" id="IPR002701">
    <property type="entry name" value="CM_II_prokaryot"/>
</dbReference>
<keyword evidence="10" id="KW-0584">Phenylalanine biosynthesis</keyword>
<accession>A0A3D8S376</accession>
<dbReference type="Pfam" id="PF01817">
    <property type="entry name" value="CM_2"/>
    <property type="match status" value="1"/>
</dbReference>
<keyword evidence="7" id="KW-0827">Tyrosine biosynthesis</keyword>
<comment type="subunit">
    <text evidence="3">Homodimer.</text>
</comment>
<gene>
    <name evidence="14" type="ORF">BP5796_05437</name>
</gene>
<dbReference type="EC" id="5.4.99.5" evidence="4"/>
<keyword evidence="15" id="KW-1185">Reference proteome</keyword>
<evidence type="ECO:0000256" key="1">
    <source>
        <dbReference type="ARBA" id="ARBA00004496"/>
    </source>
</evidence>
<dbReference type="GO" id="GO:0004106">
    <property type="term" value="F:chorismate mutase activity"/>
    <property type="evidence" value="ECO:0007669"/>
    <property type="project" value="UniProtKB-EC"/>
</dbReference>
<evidence type="ECO:0000259" key="13">
    <source>
        <dbReference type="Pfam" id="PF01817"/>
    </source>
</evidence>
<evidence type="ECO:0000256" key="5">
    <source>
        <dbReference type="ARBA" id="ARBA00020296"/>
    </source>
</evidence>
<dbReference type="NCBIfam" id="TIGR01802">
    <property type="entry name" value="CM_pl-yst"/>
    <property type="match status" value="1"/>
</dbReference>
<evidence type="ECO:0000256" key="10">
    <source>
        <dbReference type="ARBA" id="ARBA00023222"/>
    </source>
</evidence>
<evidence type="ECO:0000256" key="12">
    <source>
        <dbReference type="ARBA" id="ARBA00023979"/>
    </source>
</evidence>
<organism evidence="14 15">
    <name type="scientific">Coleophoma crateriformis</name>
    <dbReference type="NCBI Taxonomy" id="565419"/>
    <lineage>
        <taxon>Eukaryota</taxon>
        <taxon>Fungi</taxon>
        <taxon>Dikarya</taxon>
        <taxon>Ascomycota</taxon>
        <taxon>Pezizomycotina</taxon>
        <taxon>Leotiomycetes</taxon>
        <taxon>Helotiales</taxon>
        <taxon>Dermateaceae</taxon>
        <taxon>Coleophoma</taxon>
    </lineage>
</organism>